<organism evidence="2 3">
    <name type="scientific">Gigaspora margarita</name>
    <dbReference type="NCBI Taxonomy" id="4874"/>
    <lineage>
        <taxon>Eukaryota</taxon>
        <taxon>Fungi</taxon>
        <taxon>Fungi incertae sedis</taxon>
        <taxon>Mucoromycota</taxon>
        <taxon>Glomeromycotina</taxon>
        <taxon>Glomeromycetes</taxon>
        <taxon>Diversisporales</taxon>
        <taxon>Gigasporaceae</taxon>
        <taxon>Gigaspora</taxon>
    </lineage>
</organism>
<feature type="region of interest" description="Disordered" evidence="1">
    <location>
        <begin position="46"/>
        <end position="83"/>
    </location>
</feature>
<gene>
    <name evidence="2" type="ORF">GMARGA_LOCUS22841</name>
</gene>
<evidence type="ECO:0000256" key="1">
    <source>
        <dbReference type="SAM" id="MobiDB-lite"/>
    </source>
</evidence>
<accession>A0ABN7VUH7</accession>
<proteinExistence type="predicted"/>
<sequence length="143" mass="16712">DAPELTRQIETNLVFKIKNLVPKNNIEKLNNSKGKDKADLQETYIQKQEKKSKQPLYNKENKNKNSRNSTKKENRKEDKNKKTSQINYSLKDILLDILKIGVQNINRLKLDEEKLQMLADQCNRDKMDIIGITETNIGEKKVK</sequence>
<reference evidence="2 3" key="1">
    <citation type="submission" date="2021-06" db="EMBL/GenBank/DDBJ databases">
        <authorList>
            <person name="Kallberg Y."/>
            <person name="Tangrot J."/>
            <person name="Rosling A."/>
        </authorList>
    </citation>
    <scope>NUCLEOTIDE SEQUENCE [LARGE SCALE GENOMIC DNA]</scope>
    <source>
        <strain evidence="2 3">120-4 pot B 10/14</strain>
    </source>
</reference>
<dbReference type="EMBL" id="CAJVQB010022486">
    <property type="protein sequence ID" value="CAG8799734.1"/>
    <property type="molecule type" value="Genomic_DNA"/>
</dbReference>
<keyword evidence="3" id="KW-1185">Reference proteome</keyword>
<protein>
    <submittedName>
        <fullName evidence="2">17654_t:CDS:1</fullName>
    </submittedName>
</protein>
<comment type="caution">
    <text evidence="2">The sequence shown here is derived from an EMBL/GenBank/DDBJ whole genome shotgun (WGS) entry which is preliminary data.</text>
</comment>
<name>A0ABN7VUH7_GIGMA</name>
<evidence type="ECO:0000313" key="3">
    <source>
        <dbReference type="Proteomes" id="UP000789901"/>
    </source>
</evidence>
<evidence type="ECO:0000313" key="2">
    <source>
        <dbReference type="EMBL" id="CAG8799734.1"/>
    </source>
</evidence>
<feature type="compositionally biased region" description="Basic and acidic residues" evidence="1">
    <location>
        <begin position="70"/>
        <end position="81"/>
    </location>
</feature>
<feature type="non-terminal residue" evidence="2">
    <location>
        <position position="1"/>
    </location>
</feature>
<dbReference type="Proteomes" id="UP000789901">
    <property type="component" value="Unassembled WGS sequence"/>
</dbReference>